<dbReference type="Pfam" id="PF02254">
    <property type="entry name" value="TrkA_N"/>
    <property type="match status" value="2"/>
</dbReference>
<evidence type="ECO:0000256" key="1">
    <source>
        <dbReference type="ARBA" id="ARBA00003660"/>
    </source>
</evidence>
<dbReference type="SUPFAM" id="SSF116726">
    <property type="entry name" value="TrkA C-terminal domain-like"/>
    <property type="match status" value="2"/>
</dbReference>
<dbReference type="GO" id="GO:0015079">
    <property type="term" value="F:potassium ion transmembrane transporter activity"/>
    <property type="evidence" value="ECO:0007669"/>
    <property type="project" value="InterPro"/>
</dbReference>
<dbReference type="PATRIC" id="fig|35746.4.peg.3494"/>
<feature type="domain" description="RCK N-terminal" evidence="7">
    <location>
        <begin position="227"/>
        <end position="344"/>
    </location>
</feature>
<dbReference type="PROSITE" id="PS51202">
    <property type="entry name" value="RCK_C"/>
    <property type="match status" value="2"/>
</dbReference>
<dbReference type="GeneID" id="25247524"/>
<evidence type="ECO:0000259" key="8">
    <source>
        <dbReference type="PROSITE" id="PS51202"/>
    </source>
</evidence>
<sequence length="445" mass="47215">MRVIVVGAGEVGANIAISLAESHDVTVIDVNPEKVEELTYSSDILAIEGDGTSLGILEEAGIAEADMLIASTDDDETNLVTCGTAKTTGDVFTIARVRNANFLDTWTRSERAFGVDFMVSTNLLTANDIVRVVGLPAAVDVDPFAGGLVQMAEFEVAADSEIVGRTVEEADKFDALTFAALVQEGDVVIARGQTRIEAGNKVIVIGSPESVQAFSKTVASAETADEARDIVVVGGSDIGYHTARLLEERGLEPRLIEQDADRGRQLAEDLPGTIVMVHDATDVDFLVGEHIDRADAVIAATDSDEKNLLVSLLAKNIGVARTVAVVEQGQYASLFEAVGTDVAINPREATAEEIVRFTQEGQVENLSLIEGRQAEVLEIEVDEASVLAGRPIHESVAELPSDVVIGAITRDQEFIVPRGGTVINAGDHVVLFVAADVLSRVMELV</sequence>
<dbReference type="NCBIfam" id="NF007034">
    <property type="entry name" value="PRK09496.2-1"/>
    <property type="match status" value="1"/>
</dbReference>
<feature type="domain" description="RCK C-terminal" evidence="8">
    <location>
        <begin position="139"/>
        <end position="220"/>
    </location>
</feature>
<evidence type="ECO:0000256" key="3">
    <source>
        <dbReference type="ARBA" id="ARBA00022538"/>
    </source>
</evidence>
<evidence type="ECO:0000256" key="5">
    <source>
        <dbReference type="ARBA" id="ARBA00023027"/>
    </source>
</evidence>
<dbReference type="PANTHER" id="PTHR43833:SF5">
    <property type="entry name" value="TRK SYSTEM POTASSIUM UPTAKE PROTEIN TRKA"/>
    <property type="match status" value="1"/>
</dbReference>
<dbReference type="PRINTS" id="PR00335">
    <property type="entry name" value="KUPTAKETRKA"/>
</dbReference>
<accession>A0A0K1IYE7</accession>
<dbReference type="KEGG" id="hgi:ABY42_16190"/>
<feature type="domain" description="RCK C-terminal" evidence="8">
    <location>
        <begin position="364"/>
        <end position="445"/>
    </location>
</feature>
<dbReference type="Gene3D" id="3.30.70.1450">
    <property type="entry name" value="Regulator of K+ conductance, C-terminal domain"/>
    <property type="match status" value="2"/>
</dbReference>
<keyword evidence="4" id="KW-0630">Potassium</keyword>
<dbReference type="NCBIfam" id="NF007039">
    <property type="entry name" value="PRK09496.3-2"/>
    <property type="match status" value="1"/>
</dbReference>
<dbReference type="InterPro" id="IPR036721">
    <property type="entry name" value="RCK_C_sf"/>
</dbReference>
<organism evidence="9 10">
    <name type="scientific">Haloferax gibbonsii</name>
    <dbReference type="NCBI Taxonomy" id="35746"/>
    <lineage>
        <taxon>Archaea</taxon>
        <taxon>Methanobacteriati</taxon>
        <taxon>Methanobacteriota</taxon>
        <taxon>Stenosarchaea group</taxon>
        <taxon>Halobacteria</taxon>
        <taxon>Halobacteriales</taxon>
        <taxon>Haloferacaceae</taxon>
        <taxon>Haloferax</taxon>
    </lineage>
</organism>
<evidence type="ECO:0000259" key="7">
    <source>
        <dbReference type="PROSITE" id="PS51201"/>
    </source>
</evidence>
<evidence type="ECO:0000313" key="10">
    <source>
        <dbReference type="Proteomes" id="UP000066124"/>
    </source>
</evidence>
<dbReference type="InterPro" id="IPR003148">
    <property type="entry name" value="RCK_N"/>
</dbReference>
<evidence type="ECO:0000256" key="4">
    <source>
        <dbReference type="ARBA" id="ARBA00022958"/>
    </source>
</evidence>
<evidence type="ECO:0000256" key="2">
    <source>
        <dbReference type="ARBA" id="ARBA00022448"/>
    </source>
</evidence>
<comment type="function">
    <text evidence="1">Part of a potassium transport system.</text>
</comment>
<dbReference type="InterPro" id="IPR036291">
    <property type="entry name" value="NAD(P)-bd_dom_sf"/>
</dbReference>
<reference evidence="10" key="1">
    <citation type="journal article" date="2015" name="J. Biotechnol.">
        <title>Complete genome sequence of Haloferax gibbonsii strain ARA6, a potential producer of polyhydroxyalkanoates and halocins isolated from Araruama, Rio de Janeiro, Brasil.</title>
        <authorList>
            <person name="Pinto L.H."/>
            <person name="D'Alincourt Carvalho-Assef A.P."/>
            <person name="Vieira R.P."/>
            <person name="Clementino M.M."/>
            <person name="Albano R.M."/>
        </authorList>
    </citation>
    <scope>NUCLEOTIDE SEQUENCE [LARGE SCALE GENOMIC DNA]</scope>
    <source>
        <strain evidence="10">ARA6</strain>
        <plasmid evidence="10">Plasmid pHG1</plasmid>
    </source>
</reference>
<dbReference type="InterPro" id="IPR006036">
    <property type="entry name" value="K_uptake_TrkA"/>
</dbReference>
<dbReference type="PROSITE" id="PS51201">
    <property type="entry name" value="RCK_N"/>
    <property type="match status" value="2"/>
</dbReference>
<dbReference type="InterPro" id="IPR050721">
    <property type="entry name" value="Trk_Ktr_HKT_K-transport"/>
</dbReference>
<keyword evidence="9" id="KW-0614">Plasmid</keyword>
<geneLocation type="plasmid" evidence="9 10">
    <name>pHG1</name>
</geneLocation>
<feature type="domain" description="RCK N-terminal" evidence="7">
    <location>
        <begin position="1"/>
        <end position="119"/>
    </location>
</feature>
<dbReference type="Pfam" id="PF02080">
    <property type="entry name" value="TrkA_C"/>
    <property type="match status" value="2"/>
</dbReference>
<gene>
    <name evidence="9" type="ORF">ABY42_16190</name>
</gene>
<dbReference type="NCBIfam" id="NF007031">
    <property type="entry name" value="PRK09496.1-2"/>
    <property type="match status" value="1"/>
</dbReference>
<keyword evidence="3" id="KW-0633">Potassium transport</keyword>
<name>A0A0K1IYE7_HALGI</name>
<evidence type="ECO:0000313" key="9">
    <source>
        <dbReference type="EMBL" id="AKU09340.1"/>
    </source>
</evidence>
<dbReference type="EMBL" id="CP011948">
    <property type="protein sequence ID" value="AKU09340.1"/>
    <property type="molecule type" value="Genomic_DNA"/>
</dbReference>
<dbReference type="RefSeq" id="WP_050460112.1">
    <property type="nucleotide sequence ID" value="NZ_CP011948.1"/>
</dbReference>
<keyword evidence="2" id="KW-0813">Transport</keyword>
<dbReference type="PANTHER" id="PTHR43833">
    <property type="entry name" value="POTASSIUM CHANNEL PROTEIN 2-RELATED-RELATED"/>
    <property type="match status" value="1"/>
</dbReference>
<dbReference type="InterPro" id="IPR006037">
    <property type="entry name" value="RCK_C"/>
</dbReference>
<keyword evidence="5" id="KW-0520">NAD</keyword>
<keyword evidence="6" id="KW-0406">Ion transport</keyword>
<dbReference type="AlphaFoldDB" id="A0A0K1IYE7"/>
<dbReference type="Gene3D" id="3.40.50.720">
    <property type="entry name" value="NAD(P)-binding Rossmann-like Domain"/>
    <property type="match status" value="2"/>
</dbReference>
<proteinExistence type="predicted"/>
<evidence type="ECO:0000256" key="6">
    <source>
        <dbReference type="ARBA" id="ARBA00023065"/>
    </source>
</evidence>
<protein>
    <submittedName>
        <fullName evidence="9">Potassium transporter TrkA</fullName>
    </submittedName>
</protein>
<dbReference type="Proteomes" id="UP000066124">
    <property type="component" value="Plasmid pHG1"/>
</dbReference>
<dbReference type="SUPFAM" id="SSF51735">
    <property type="entry name" value="NAD(P)-binding Rossmann-fold domains"/>
    <property type="match status" value="2"/>
</dbReference>
<dbReference type="GO" id="GO:0005886">
    <property type="term" value="C:plasma membrane"/>
    <property type="evidence" value="ECO:0007669"/>
    <property type="project" value="InterPro"/>
</dbReference>